<feature type="transmembrane region" description="Helical" evidence="5">
    <location>
        <begin position="157"/>
        <end position="176"/>
    </location>
</feature>
<evidence type="ECO:0000256" key="2">
    <source>
        <dbReference type="ARBA" id="ARBA00022692"/>
    </source>
</evidence>
<dbReference type="GO" id="GO:0022857">
    <property type="term" value="F:transmembrane transporter activity"/>
    <property type="evidence" value="ECO:0007669"/>
    <property type="project" value="InterPro"/>
</dbReference>
<dbReference type="PIRSF" id="PIRSF006060">
    <property type="entry name" value="AA_transporter"/>
    <property type="match status" value="1"/>
</dbReference>
<organism evidence="6 7">
    <name type="scientific">Aquella oligotrophica</name>
    <dbReference type="NCBI Taxonomy" id="2067065"/>
    <lineage>
        <taxon>Bacteria</taxon>
        <taxon>Pseudomonadati</taxon>
        <taxon>Pseudomonadota</taxon>
        <taxon>Betaproteobacteria</taxon>
        <taxon>Neisseriales</taxon>
        <taxon>Neisseriaceae</taxon>
        <taxon>Aquella</taxon>
    </lineage>
</organism>
<evidence type="ECO:0000256" key="4">
    <source>
        <dbReference type="ARBA" id="ARBA00023136"/>
    </source>
</evidence>
<feature type="transmembrane region" description="Helical" evidence="5">
    <location>
        <begin position="231"/>
        <end position="253"/>
    </location>
</feature>
<feature type="transmembrane region" description="Helical" evidence="5">
    <location>
        <begin position="388"/>
        <end position="409"/>
    </location>
</feature>
<evidence type="ECO:0000313" key="7">
    <source>
        <dbReference type="Proteomes" id="UP000236655"/>
    </source>
</evidence>
<dbReference type="Gene3D" id="1.20.1740.10">
    <property type="entry name" value="Amino acid/polyamine transporter I"/>
    <property type="match status" value="1"/>
</dbReference>
<feature type="transmembrane region" description="Helical" evidence="5">
    <location>
        <begin position="441"/>
        <end position="459"/>
    </location>
</feature>
<comment type="subcellular location">
    <subcellularLocation>
        <location evidence="1">Membrane</location>
        <topology evidence="1">Multi-pass membrane protein</topology>
    </subcellularLocation>
</comment>
<feature type="transmembrane region" description="Helical" evidence="5">
    <location>
        <begin position="329"/>
        <end position="348"/>
    </location>
</feature>
<evidence type="ECO:0000256" key="5">
    <source>
        <dbReference type="SAM" id="Phobius"/>
    </source>
</evidence>
<keyword evidence="4 5" id="KW-0472">Membrane</keyword>
<feature type="transmembrane region" description="Helical" evidence="5">
    <location>
        <begin position="415"/>
        <end position="434"/>
    </location>
</feature>
<keyword evidence="7" id="KW-1185">Reference proteome</keyword>
<sequence>MRKLSTFQLVLLSTGGMIGSGWLFSPYYGLQTAGGGVILSWTITALLTLILGLTFAEVATCLPVVGGLMRFMGVTHSRTLGFMFLVLGWISYIVYLPLEAQSAIQYLGFWIPQLVSNHDGNVSLSSAGLWAALVIMVFLTWFNTLHLSKVSKTNAAVSLWKIFIPLLIAWGMILVFGKPEHFFASDHLPKLAFEPVLLAITSSGLAFAFSGFQNGLILANSTSNPKRAIPWSIFAPVIIGWVLYSSLSLMFMFCLPSEKFALVKAVAPLLGLLSLFGLNYIYIILFVDAVIAPLGTANVFTAVTGRILLGLGREFFPRSILTRLNKSNAPAICLWINMLLGICFLLPFPTWTELVNFLSSLVLLSCMSGPVALIILRRKFPTLERKFTVPLYRLTGYLAFVSCGLFVYWSGTQNLLYLVILIIAVAIVYATIFAKANFIKVIAESWFLIVYIAILYLISELHGKSIISFPSDNYLVILVSLFFCWIFVNKHDQIESIAAKIEQFKHEVANEQH</sequence>
<dbReference type="Proteomes" id="UP000236655">
    <property type="component" value="Chromosome"/>
</dbReference>
<dbReference type="OrthoDB" id="9804700at2"/>
<dbReference type="EMBL" id="CP024847">
    <property type="protein sequence ID" value="AUR51561.1"/>
    <property type="molecule type" value="Genomic_DNA"/>
</dbReference>
<feature type="transmembrane region" description="Helical" evidence="5">
    <location>
        <begin position="39"/>
        <end position="68"/>
    </location>
</feature>
<proteinExistence type="predicted"/>
<feature type="transmembrane region" description="Helical" evidence="5">
    <location>
        <begin position="354"/>
        <end position="376"/>
    </location>
</feature>
<dbReference type="InterPro" id="IPR052962">
    <property type="entry name" value="AA_Transporter_AGT"/>
</dbReference>
<keyword evidence="2 5" id="KW-0812">Transmembrane</keyword>
<dbReference type="InterPro" id="IPR002293">
    <property type="entry name" value="AA/rel_permease1"/>
</dbReference>
<dbReference type="GO" id="GO:0016020">
    <property type="term" value="C:membrane"/>
    <property type="evidence" value="ECO:0007669"/>
    <property type="project" value="UniProtKB-SubCell"/>
</dbReference>
<dbReference type="PANTHER" id="PTHR47547">
    <property type="match status" value="1"/>
</dbReference>
<feature type="transmembrane region" description="Helical" evidence="5">
    <location>
        <begin position="127"/>
        <end position="145"/>
    </location>
</feature>
<feature type="transmembrane region" description="Helical" evidence="5">
    <location>
        <begin position="80"/>
        <end position="98"/>
    </location>
</feature>
<dbReference type="PANTHER" id="PTHR47547:SF1">
    <property type="entry name" value="ASPARTATE-PROTON SYMPORTER"/>
    <property type="match status" value="1"/>
</dbReference>
<reference evidence="7" key="1">
    <citation type="submission" date="2017-11" db="EMBL/GenBank/DDBJ databases">
        <authorList>
            <person name="Chan K.G."/>
            <person name="Lee L.S."/>
        </authorList>
    </citation>
    <scope>NUCLEOTIDE SEQUENCE [LARGE SCALE GENOMIC DNA]</scope>
    <source>
        <strain evidence="7">DSM 100970</strain>
    </source>
</reference>
<protein>
    <submittedName>
        <fullName evidence="6">APC family permease</fullName>
    </submittedName>
</protein>
<keyword evidence="3 5" id="KW-1133">Transmembrane helix</keyword>
<evidence type="ECO:0000313" key="6">
    <source>
        <dbReference type="EMBL" id="AUR51561.1"/>
    </source>
</evidence>
<dbReference type="AlphaFoldDB" id="A0A2I7N556"/>
<evidence type="ECO:0000256" key="3">
    <source>
        <dbReference type="ARBA" id="ARBA00022989"/>
    </source>
</evidence>
<name>A0A2I7N556_9NEIS</name>
<evidence type="ECO:0000256" key="1">
    <source>
        <dbReference type="ARBA" id="ARBA00004141"/>
    </source>
</evidence>
<dbReference type="KEGG" id="nba:CUN60_04410"/>
<gene>
    <name evidence="6" type="ORF">CUN60_04410</name>
</gene>
<feature type="transmembrane region" description="Helical" evidence="5">
    <location>
        <begin position="196"/>
        <end position="219"/>
    </location>
</feature>
<dbReference type="Pfam" id="PF13520">
    <property type="entry name" value="AA_permease_2"/>
    <property type="match status" value="1"/>
</dbReference>
<accession>A0A2I7N556</accession>
<dbReference type="RefSeq" id="WP_102950860.1">
    <property type="nucleotide sequence ID" value="NZ_CP024847.1"/>
</dbReference>
<feature type="transmembrane region" description="Helical" evidence="5">
    <location>
        <begin position="471"/>
        <end position="488"/>
    </location>
</feature>